<dbReference type="Proteomes" id="UP000552587">
    <property type="component" value="Unassembled WGS sequence"/>
</dbReference>
<comment type="caution">
    <text evidence="1">The sequence shown here is derived from an EMBL/GenBank/DDBJ whole genome shotgun (WGS) entry which is preliminary data.</text>
</comment>
<dbReference type="EMBL" id="JACHTE010000002">
    <property type="protein sequence ID" value="MBB1087556.1"/>
    <property type="molecule type" value="Genomic_DNA"/>
</dbReference>
<name>A0A7W3YDV8_9GAMM</name>
<sequence length="130" mass="13658">MRGLPTHRRLPLLHLLVLASVMLALVARPVLGAWGESHELMHGQVAHLQAGEAMPASVLDDTVQGEEDPALHALHALLELVHCCGHASAAPSPLLQLPDVPPGDSRLSAGIAPSPALARLETPFRPPITA</sequence>
<accession>A0A7W3YDV8</accession>
<evidence type="ECO:0000313" key="2">
    <source>
        <dbReference type="Proteomes" id="UP000552587"/>
    </source>
</evidence>
<dbReference type="AlphaFoldDB" id="A0A7W3YDV8"/>
<reference evidence="1 2" key="1">
    <citation type="submission" date="2020-07" db="EMBL/GenBank/DDBJ databases">
        <authorList>
            <person name="Xu S."/>
            <person name="Li A."/>
        </authorList>
    </citation>
    <scope>NUCLEOTIDE SEQUENCE [LARGE SCALE GENOMIC DNA]</scope>
    <source>
        <strain evidence="1 2">SG-8</strain>
    </source>
</reference>
<organism evidence="1 2">
    <name type="scientific">Marilutibacter penaei</name>
    <dbReference type="NCBI Taxonomy" id="2759900"/>
    <lineage>
        <taxon>Bacteria</taxon>
        <taxon>Pseudomonadati</taxon>
        <taxon>Pseudomonadota</taxon>
        <taxon>Gammaproteobacteria</taxon>
        <taxon>Lysobacterales</taxon>
        <taxon>Lysobacteraceae</taxon>
        <taxon>Marilutibacter</taxon>
    </lineage>
</organism>
<keyword evidence="2" id="KW-1185">Reference proteome</keyword>
<protein>
    <recommendedName>
        <fullName evidence="3">DUF2946 domain-containing protein</fullName>
    </recommendedName>
</protein>
<proteinExistence type="predicted"/>
<gene>
    <name evidence="1" type="ORF">H4F99_03530</name>
</gene>
<dbReference type="RefSeq" id="WP_182668339.1">
    <property type="nucleotide sequence ID" value="NZ_JACHTE010000002.1"/>
</dbReference>
<evidence type="ECO:0000313" key="1">
    <source>
        <dbReference type="EMBL" id="MBB1087556.1"/>
    </source>
</evidence>
<evidence type="ECO:0008006" key="3">
    <source>
        <dbReference type="Google" id="ProtNLM"/>
    </source>
</evidence>